<dbReference type="AlphaFoldDB" id="A0A1X6NFD8"/>
<gene>
    <name evidence="1" type="ORF">POSPLADRAFT_1037963</name>
</gene>
<reference evidence="1 2" key="1">
    <citation type="submission" date="2017-04" db="EMBL/GenBank/DDBJ databases">
        <title>Genome Sequence of the Model Brown-Rot Fungus Postia placenta SB12.</title>
        <authorList>
            <consortium name="DOE Joint Genome Institute"/>
            <person name="Gaskell J."/>
            <person name="Kersten P."/>
            <person name="Larrondo L.F."/>
            <person name="Canessa P."/>
            <person name="Martinez D."/>
            <person name="Hibbett D."/>
            <person name="Schmoll M."/>
            <person name="Kubicek C.P."/>
            <person name="Martinez A.T."/>
            <person name="Yadav J."/>
            <person name="Master E."/>
            <person name="Magnuson J.K."/>
            <person name="James T."/>
            <person name="Yaver D."/>
            <person name="Berka R."/>
            <person name="Labutti K."/>
            <person name="Lipzen A."/>
            <person name="Aerts A."/>
            <person name="Barry K."/>
            <person name="Henrissat B."/>
            <person name="Blanchette R."/>
            <person name="Grigoriev I."/>
            <person name="Cullen D."/>
        </authorList>
    </citation>
    <scope>NUCLEOTIDE SEQUENCE [LARGE SCALE GENOMIC DNA]</scope>
    <source>
        <strain evidence="1 2">MAD-698-R-SB12</strain>
    </source>
</reference>
<dbReference type="Proteomes" id="UP000194127">
    <property type="component" value="Unassembled WGS sequence"/>
</dbReference>
<evidence type="ECO:0000313" key="2">
    <source>
        <dbReference type="Proteomes" id="UP000194127"/>
    </source>
</evidence>
<protein>
    <submittedName>
        <fullName evidence="1">Uncharacterized protein</fullName>
    </submittedName>
</protein>
<dbReference type="GeneID" id="36322251"/>
<keyword evidence="2" id="KW-1185">Reference proteome</keyword>
<organism evidence="1 2">
    <name type="scientific">Postia placenta MAD-698-R-SB12</name>
    <dbReference type="NCBI Taxonomy" id="670580"/>
    <lineage>
        <taxon>Eukaryota</taxon>
        <taxon>Fungi</taxon>
        <taxon>Dikarya</taxon>
        <taxon>Basidiomycota</taxon>
        <taxon>Agaricomycotina</taxon>
        <taxon>Agaricomycetes</taxon>
        <taxon>Polyporales</taxon>
        <taxon>Adustoporiaceae</taxon>
        <taxon>Rhodonia</taxon>
    </lineage>
</organism>
<proteinExistence type="predicted"/>
<name>A0A1X6NFD8_9APHY</name>
<evidence type="ECO:0000313" key="1">
    <source>
        <dbReference type="EMBL" id="OSX67359.1"/>
    </source>
</evidence>
<sequence length="114" mass="12769">MSTVGVGRKRIFTHAPLLYSDRRDPVGYPGHPAPGSCTPGIHGIHVPMPSFVLATTPNPKYQWPSACRDKPASPRSRIPEHYHPLRSVQRIARPLENVYARHQSRERMGCCMSS</sequence>
<dbReference type="RefSeq" id="XP_024344153.1">
    <property type="nucleotide sequence ID" value="XM_024477301.1"/>
</dbReference>
<dbReference type="EMBL" id="KZ110591">
    <property type="protein sequence ID" value="OSX67359.1"/>
    <property type="molecule type" value="Genomic_DNA"/>
</dbReference>
<accession>A0A1X6NFD8</accession>